<evidence type="ECO:0000313" key="1">
    <source>
        <dbReference type="EMBL" id="KAG5579229.1"/>
    </source>
</evidence>
<organism evidence="1 2">
    <name type="scientific">Solanum commersonii</name>
    <name type="common">Commerson's wild potato</name>
    <name type="synonym">Commerson's nightshade</name>
    <dbReference type="NCBI Taxonomy" id="4109"/>
    <lineage>
        <taxon>Eukaryota</taxon>
        <taxon>Viridiplantae</taxon>
        <taxon>Streptophyta</taxon>
        <taxon>Embryophyta</taxon>
        <taxon>Tracheophyta</taxon>
        <taxon>Spermatophyta</taxon>
        <taxon>Magnoliopsida</taxon>
        <taxon>eudicotyledons</taxon>
        <taxon>Gunneridae</taxon>
        <taxon>Pentapetalae</taxon>
        <taxon>asterids</taxon>
        <taxon>lamiids</taxon>
        <taxon>Solanales</taxon>
        <taxon>Solanaceae</taxon>
        <taxon>Solanoideae</taxon>
        <taxon>Solaneae</taxon>
        <taxon>Solanum</taxon>
    </lineage>
</organism>
<sequence>MKWLGLLARLTNKIERAFLACLVKSSVWPYLAGFDDVELTAEKDSAFRRATRSYNLLIIFYVLFTSV</sequence>
<dbReference type="EMBL" id="JACXVP010000010">
    <property type="protein sequence ID" value="KAG5579229.1"/>
    <property type="molecule type" value="Genomic_DNA"/>
</dbReference>
<dbReference type="AlphaFoldDB" id="A0A9J5WVC9"/>
<name>A0A9J5WVC9_SOLCO</name>
<dbReference type="OrthoDB" id="1657363at2759"/>
<reference evidence="1 2" key="1">
    <citation type="submission" date="2020-09" db="EMBL/GenBank/DDBJ databases">
        <title>De no assembly of potato wild relative species, Solanum commersonii.</title>
        <authorList>
            <person name="Cho K."/>
        </authorList>
    </citation>
    <scope>NUCLEOTIDE SEQUENCE [LARGE SCALE GENOMIC DNA]</scope>
    <source>
        <strain evidence="1">LZ3.2</strain>
        <tissue evidence="1">Leaf</tissue>
    </source>
</reference>
<evidence type="ECO:0000313" key="2">
    <source>
        <dbReference type="Proteomes" id="UP000824120"/>
    </source>
</evidence>
<gene>
    <name evidence="1" type="ORF">H5410_049856</name>
</gene>
<proteinExistence type="predicted"/>
<protein>
    <submittedName>
        <fullName evidence="1">Uncharacterized protein</fullName>
    </submittedName>
</protein>
<comment type="caution">
    <text evidence="1">The sequence shown here is derived from an EMBL/GenBank/DDBJ whole genome shotgun (WGS) entry which is preliminary data.</text>
</comment>
<keyword evidence="2" id="KW-1185">Reference proteome</keyword>
<accession>A0A9J5WVC9</accession>
<dbReference type="Proteomes" id="UP000824120">
    <property type="component" value="Chromosome 10"/>
</dbReference>